<name>A0A0C3QPA3_9AGAM</name>
<dbReference type="Proteomes" id="UP000054248">
    <property type="component" value="Unassembled WGS sequence"/>
</dbReference>
<dbReference type="EMBL" id="KN823138">
    <property type="protein sequence ID" value="KIO21455.1"/>
    <property type="molecule type" value="Genomic_DNA"/>
</dbReference>
<dbReference type="HOGENOM" id="CLU_126155_0_0_1"/>
<keyword evidence="1" id="KW-0812">Transmembrane</keyword>
<sequence>MPLYYERTYYLSSFASPAQVVGVMSVGLLAGYDIALSYGALPSLLISGLPTYRLVVAWDNLHTKSEKFSRPIIIASLLAFIRATFRASTLPGIAYTPFGLSRRTQLALASISILAVWPLKLYSFDPLVWRLRGARTEVEEGMNINEVVTLDDHGVQEDVRLFGKRTALKAGIFVTAFFLGVTAC</sequence>
<dbReference type="AlphaFoldDB" id="A0A0C3QPA3"/>
<evidence type="ECO:0000256" key="1">
    <source>
        <dbReference type="SAM" id="Phobius"/>
    </source>
</evidence>
<reference evidence="3 4" key="1">
    <citation type="submission" date="2014-04" db="EMBL/GenBank/DDBJ databases">
        <authorList>
            <consortium name="DOE Joint Genome Institute"/>
            <person name="Kuo A."/>
            <person name="Girlanda M."/>
            <person name="Perotto S."/>
            <person name="Kohler A."/>
            <person name="Nagy L.G."/>
            <person name="Floudas D."/>
            <person name="Copeland A."/>
            <person name="Barry K.W."/>
            <person name="Cichocki N."/>
            <person name="Veneault-Fourrey C."/>
            <person name="LaButti K."/>
            <person name="Lindquist E.A."/>
            <person name="Lipzen A."/>
            <person name="Lundell T."/>
            <person name="Morin E."/>
            <person name="Murat C."/>
            <person name="Sun H."/>
            <person name="Tunlid A."/>
            <person name="Henrissat B."/>
            <person name="Grigoriev I.V."/>
            <person name="Hibbett D.S."/>
            <person name="Martin F."/>
            <person name="Nordberg H.P."/>
            <person name="Cantor M.N."/>
            <person name="Hua S.X."/>
        </authorList>
    </citation>
    <scope>NUCLEOTIDE SEQUENCE [LARGE SCALE GENOMIC DNA]</scope>
    <source>
        <strain evidence="3 4">MUT 4182</strain>
    </source>
</reference>
<feature type="transmembrane region" description="Helical" evidence="1">
    <location>
        <begin position="36"/>
        <end position="56"/>
    </location>
</feature>
<dbReference type="EMBL" id="KN822976">
    <property type="protein sequence ID" value="KIO30071.1"/>
    <property type="molecule type" value="Genomic_DNA"/>
</dbReference>
<reference evidence="4" key="2">
    <citation type="submission" date="2015-01" db="EMBL/GenBank/DDBJ databases">
        <title>Evolutionary Origins and Diversification of the Mycorrhizal Mutualists.</title>
        <authorList>
            <consortium name="DOE Joint Genome Institute"/>
            <consortium name="Mycorrhizal Genomics Consortium"/>
            <person name="Kohler A."/>
            <person name="Kuo A."/>
            <person name="Nagy L.G."/>
            <person name="Floudas D."/>
            <person name="Copeland A."/>
            <person name="Barry K.W."/>
            <person name="Cichocki N."/>
            <person name="Veneault-Fourrey C."/>
            <person name="LaButti K."/>
            <person name="Lindquist E.A."/>
            <person name="Lipzen A."/>
            <person name="Lundell T."/>
            <person name="Morin E."/>
            <person name="Murat C."/>
            <person name="Riley R."/>
            <person name="Ohm R."/>
            <person name="Sun H."/>
            <person name="Tunlid A."/>
            <person name="Henrissat B."/>
            <person name="Grigoriev I.V."/>
            <person name="Hibbett D.S."/>
            <person name="Martin F."/>
        </authorList>
    </citation>
    <scope>NUCLEOTIDE SEQUENCE [LARGE SCALE GENOMIC DNA]</scope>
    <source>
        <strain evidence="4">MUT 4182</strain>
    </source>
</reference>
<dbReference type="OrthoDB" id="5954308at2759"/>
<keyword evidence="1" id="KW-0472">Membrane</keyword>
<feature type="transmembrane region" description="Helical" evidence="1">
    <location>
        <begin position="68"/>
        <end position="85"/>
    </location>
</feature>
<accession>A0A0C3QPA3</accession>
<gene>
    <name evidence="3" type="ORF">M407DRAFT_242403</name>
    <name evidence="2" type="ORF">M407DRAFT_245475</name>
</gene>
<proteinExistence type="predicted"/>
<evidence type="ECO:0000313" key="4">
    <source>
        <dbReference type="Proteomes" id="UP000054248"/>
    </source>
</evidence>
<protein>
    <submittedName>
        <fullName evidence="3">Uncharacterized protein</fullName>
    </submittedName>
</protein>
<reference evidence="3" key="3">
    <citation type="submission" date="2015-02" db="EMBL/GenBank/DDBJ databases">
        <title>Evolutionary Origins and Diversification of the Mycorrhizal Mutualists.</title>
        <authorList>
            <consortium name="DOE Joint Genome Institute"/>
            <consortium name="Mycorrhizal Genomics Consortium"/>
            <person name="Kohler A."/>
            <person name="Kuo A."/>
            <person name="Nagy L.G."/>
            <person name="Floudas D."/>
            <person name="Copeland A."/>
            <person name="Barry K.W."/>
            <person name="Cichocki N."/>
            <person name="Veneault-Fourrey C."/>
            <person name="LaButti K."/>
            <person name="Lindquist E.A."/>
            <person name="Lipzen A."/>
            <person name="Lundell T."/>
            <person name="Morin E."/>
            <person name="Murat C."/>
            <person name="Riley R."/>
            <person name="Ohm R."/>
            <person name="Sun H."/>
            <person name="Tunlid A."/>
            <person name="Henrissat B."/>
            <person name="Grigoriev I.V."/>
            <person name="Hibbett D.S."/>
            <person name="Martin F."/>
        </authorList>
    </citation>
    <scope>NUCLEOTIDE SEQUENCE</scope>
    <source>
        <strain evidence="3 4">MUT 4182</strain>
    </source>
</reference>
<keyword evidence="4" id="KW-1185">Reference proteome</keyword>
<evidence type="ECO:0000313" key="2">
    <source>
        <dbReference type="EMBL" id="KIO21455.1"/>
    </source>
</evidence>
<feature type="transmembrane region" description="Helical" evidence="1">
    <location>
        <begin position="105"/>
        <end position="122"/>
    </location>
</feature>
<evidence type="ECO:0000313" key="3">
    <source>
        <dbReference type="EMBL" id="KIO30071.1"/>
    </source>
</evidence>
<organism evidence="3 4">
    <name type="scientific">Tulasnella calospora MUT 4182</name>
    <dbReference type="NCBI Taxonomy" id="1051891"/>
    <lineage>
        <taxon>Eukaryota</taxon>
        <taxon>Fungi</taxon>
        <taxon>Dikarya</taxon>
        <taxon>Basidiomycota</taxon>
        <taxon>Agaricomycotina</taxon>
        <taxon>Agaricomycetes</taxon>
        <taxon>Cantharellales</taxon>
        <taxon>Tulasnellaceae</taxon>
        <taxon>Tulasnella</taxon>
    </lineage>
</organism>
<keyword evidence="1" id="KW-1133">Transmembrane helix</keyword>